<keyword evidence="9" id="KW-1133">Transmembrane helix</keyword>
<dbReference type="PANTHER" id="PTHR47947">
    <property type="entry name" value="CYTOCHROME P450 82C3-RELATED"/>
    <property type="match status" value="1"/>
</dbReference>
<dbReference type="InterPro" id="IPR036396">
    <property type="entry name" value="Cyt_P450_sf"/>
</dbReference>
<organism evidence="10 11">
    <name type="scientific">Durio zibethinus</name>
    <name type="common">Durian</name>
    <dbReference type="NCBI Taxonomy" id="66656"/>
    <lineage>
        <taxon>Eukaryota</taxon>
        <taxon>Viridiplantae</taxon>
        <taxon>Streptophyta</taxon>
        <taxon>Embryophyta</taxon>
        <taxon>Tracheophyta</taxon>
        <taxon>Spermatophyta</taxon>
        <taxon>Magnoliopsida</taxon>
        <taxon>eudicotyledons</taxon>
        <taxon>Gunneridae</taxon>
        <taxon>Pentapetalae</taxon>
        <taxon>rosids</taxon>
        <taxon>malvids</taxon>
        <taxon>Malvales</taxon>
        <taxon>Malvaceae</taxon>
        <taxon>Helicteroideae</taxon>
        <taxon>Durio</taxon>
    </lineage>
</organism>
<evidence type="ECO:0000256" key="1">
    <source>
        <dbReference type="ARBA" id="ARBA00010617"/>
    </source>
</evidence>
<dbReference type="OrthoDB" id="977092at2759"/>
<sequence>MDLLGSQLSTFMAGLATVLLLFFYLVRCSRVTESKKMAPQAAGAWPIIGHLRLLGGPQLPHITLGALAEKYGPVYSIWIGIHPGLVVSNWEIAKEIFTNYDVAVTNRPGTIAAEHLGFNYAMAGVAPYGSYWREMRKIINTALLSNRRLEILKHVRVSEAEVSIKELYKTWSEENNGSGHVLVEMKQWFGDLTLNVILRMVAGKRYFGSGAKGEDKKARRCQKAMREWFHLLGVFALKDAVPSLGFLDLGGHEKAMKETAKELDSIASEWLEEHKQKRASGEAKEQDFMDVLLSLLDGTNLATEFGVDTINKANCLVFLALSFISFLSMITGGSDTPKVTLTWTLSLLLNNLHWLRKVQDELDIHVGKQRLVNESDLSKLEYLQAVVKETLRLHPPVLLYPRLCSDEIVVSGYHVPRGCWIFLNLFKIQTDPGVWSDPLEFKPERFLTTHKDFDVGGDQYFELIPFGFGRRVCPGMSFGLQMVHLTLASLLQAFDISTPANATVDMSEEAGLSNMKATPLEVLVKPRLPSKIYE</sequence>
<dbReference type="GeneID" id="111311381"/>
<comment type="cofactor">
    <cofactor evidence="7">
        <name>heme</name>
        <dbReference type="ChEBI" id="CHEBI:30413"/>
    </cofactor>
</comment>
<proteinExistence type="inferred from homology"/>
<evidence type="ECO:0000256" key="6">
    <source>
        <dbReference type="ARBA" id="ARBA00023033"/>
    </source>
</evidence>
<dbReference type="KEGG" id="dzi:111311381"/>
<dbReference type="GO" id="GO:0020037">
    <property type="term" value="F:heme binding"/>
    <property type="evidence" value="ECO:0007669"/>
    <property type="project" value="InterPro"/>
</dbReference>
<feature type="transmembrane region" description="Helical" evidence="9">
    <location>
        <begin position="6"/>
        <end position="26"/>
    </location>
</feature>
<dbReference type="GO" id="GO:0016709">
    <property type="term" value="F:oxidoreductase activity, acting on paired donors, with incorporation or reduction of molecular oxygen, NAD(P)H as one donor, and incorporation of one atom of oxygen"/>
    <property type="evidence" value="ECO:0007669"/>
    <property type="project" value="UniProtKB-ARBA"/>
</dbReference>
<dbReference type="Proteomes" id="UP000515121">
    <property type="component" value="Unplaced"/>
</dbReference>
<evidence type="ECO:0000313" key="11">
    <source>
        <dbReference type="RefSeq" id="XP_022766491.1"/>
    </source>
</evidence>
<gene>
    <name evidence="11" type="primary">LOC111311381</name>
</gene>
<keyword evidence="6 8" id="KW-0503">Monooxygenase</keyword>
<dbReference type="AlphaFoldDB" id="A0A6P6ANP3"/>
<evidence type="ECO:0000256" key="3">
    <source>
        <dbReference type="ARBA" id="ARBA00022723"/>
    </source>
</evidence>
<evidence type="ECO:0000256" key="8">
    <source>
        <dbReference type="RuleBase" id="RU000461"/>
    </source>
</evidence>
<evidence type="ECO:0000256" key="4">
    <source>
        <dbReference type="ARBA" id="ARBA00023002"/>
    </source>
</evidence>
<name>A0A6P6ANP3_DURZI</name>
<dbReference type="Gene3D" id="1.10.630.10">
    <property type="entry name" value="Cytochrome P450"/>
    <property type="match status" value="1"/>
</dbReference>
<keyword evidence="3 7" id="KW-0479">Metal-binding</keyword>
<comment type="similarity">
    <text evidence="1 8">Belongs to the cytochrome P450 family.</text>
</comment>
<dbReference type="InterPro" id="IPR017972">
    <property type="entry name" value="Cyt_P450_CS"/>
</dbReference>
<dbReference type="PRINTS" id="PR00385">
    <property type="entry name" value="P450"/>
</dbReference>
<dbReference type="PRINTS" id="PR00463">
    <property type="entry name" value="EP450I"/>
</dbReference>
<keyword evidence="5 7" id="KW-0408">Iron</keyword>
<dbReference type="PROSITE" id="PS00086">
    <property type="entry name" value="CYTOCHROME_P450"/>
    <property type="match status" value="1"/>
</dbReference>
<dbReference type="CDD" id="cd20654">
    <property type="entry name" value="CYP82"/>
    <property type="match status" value="1"/>
</dbReference>
<evidence type="ECO:0000256" key="9">
    <source>
        <dbReference type="SAM" id="Phobius"/>
    </source>
</evidence>
<evidence type="ECO:0000313" key="10">
    <source>
        <dbReference type="Proteomes" id="UP000515121"/>
    </source>
</evidence>
<dbReference type="PANTHER" id="PTHR47947:SF38">
    <property type="entry name" value="CYTOCHROME P450 CYP82D47-LIKE"/>
    <property type="match status" value="1"/>
</dbReference>
<dbReference type="InterPro" id="IPR002401">
    <property type="entry name" value="Cyt_P450_E_grp-I"/>
</dbReference>
<feature type="binding site" description="axial binding residue" evidence="7">
    <location>
        <position position="473"/>
    </location>
    <ligand>
        <name>heme</name>
        <dbReference type="ChEBI" id="CHEBI:30413"/>
    </ligand>
    <ligandPart>
        <name>Fe</name>
        <dbReference type="ChEBI" id="CHEBI:18248"/>
    </ligandPart>
</feature>
<evidence type="ECO:0000256" key="2">
    <source>
        <dbReference type="ARBA" id="ARBA00022617"/>
    </source>
</evidence>
<dbReference type="SUPFAM" id="SSF48264">
    <property type="entry name" value="Cytochrome P450"/>
    <property type="match status" value="1"/>
</dbReference>
<reference evidence="11" key="1">
    <citation type="submission" date="2025-08" db="UniProtKB">
        <authorList>
            <consortium name="RefSeq"/>
        </authorList>
    </citation>
    <scope>IDENTIFICATION</scope>
    <source>
        <tissue evidence="11">Fruit stalk</tissue>
    </source>
</reference>
<accession>A0A6P6ANP3</accession>
<evidence type="ECO:0000256" key="7">
    <source>
        <dbReference type="PIRSR" id="PIRSR602401-1"/>
    </source>
</evidence>
<dbReference type="Pfam" id="PF00067">
    <property type="entry name" value="p450"/>
    <property type="match status" value="1"/>
</dbReference>
<keyword evidence="4 8" id="KW-0560">Oxidoreductase</keyword>
<dbReference type="FunFam" id="1.10.630.10:FF:000026">
    <property type="entry name" value="Cytochrome P450 82C4"/>
    <property type="match status" value="1"/>
</dbReference>
<keyword evidence="10" id="KW-1185">Reference proteome</keyword>
<evidence type="ECO:0000256" key="5">
    <source>
        <dbReference type="ARBA" id="ARBA00023004"/>
    </source>
</evidence>
<protein>
    <submittedName>
        <fullName evidence="11">Cytochrome P450 CYP82D47-like isoform X1</fullName>
    </submittedName>
</protein>
<keyword evidence="2 7" id="KW-0349">Heme</keyword>
<dbReference type="InterPro" id="IPR050651">
    <property type="entry name" value="Plant_Cytochrome_P450_Monoox"/>
</dbReference>
<dbReference type="RefSeq" id="XP_022766491.1">
    <property type="nucleotide sequence ID" value="XM_022910756.1"/>
</dbReference>
<keyword evidence="9" id="KW-0812">Transmembrane</keyword>
<dbReference type="InterPro" id="IPR001128">
    <property type="entry name" value="Cyt_P450"/>
</dbReference>
<dbReference type="GO" id="GO:0005506">
    <property type="term" value="F:iron ion binding"/>
    <property type="evidence" value="ECO:0007669"/>
    <property type="project" value="InterPro"/>
</dbReference>
<keyword evidence="9" id="KW-0472">Membrane</keyword>